<feature type="coiled-coil region" evidence="1">
    <location>
        <begin position="104"/>
        <end position="138"/>
    </location>
</feature>
<dbReference type="AlphaFoldDB" id="A0A7Y3T1V5"/>
<evidence type="ECO:0000256" key="2">
    <source>
        <dbReference type="SAM" id="MobiDB-lite"/>
    </source>
</evidence>
<name>A0A7Y3T1V5_9HYPH</name>
<evidence type="ECO:0000256" key="1">
    <source>
        <dbReference type="SAM" id="Coils"/>
    </source>
</evidence>
<feature type="compositionally biased region" description="Basic and acidic residues" evidence="2">
    <location>
        <begin position="227"/>
        <end position="243"/>
    </location>
</feature>
<sequence length="243" mass="26903">MTKKPIKPTRAEEFRAKEEARRAPIRTPLGVIFEDRTPRPAARLLADEPCAVDVPLAEALQKRFLVGSVATLRLDLTVVASKAWADAASTYSEHLAAPAARERREKAERLAAMLRAFVDDAEDEADAMERLADKGENETLRPAIATRQGITEAGGVLLTQIGHLLAEPLHVGGDATNQEERAFFTELAEWWQRSATDPIRRGAPAVRNRIAVALWQDIGGTAPDGISESREEWAKRKFREHAR</sequence>
<keyword evidence="1" id="KW-0175">Coiled coil</keyword>
<comment type="caution">
    <text evidence="3">The sequence shown here is derived from an EMBL/GenBank/DDBJ whole genome shotgun (WGS) entry which is preliminary data.</text>
</comment>
<evidence type="ECO:0000313" key="4">
    <source>
        <dbReference type="Proteomes" id="UP000526233"/>
    </source>
</evidence>
<feature type="region of interest" description="Disordered" evidence="2">
    <location>
        <begin position="1"/>
        <end position="20"/>
    </location>
</feature>
<evidence type="ECO:0000313" key="3">
    <source>
        <dbReference type="EMBL" id="NNV19522.1"/>
    </source>
</evidence>
<gene>
    <name evidence="3" type="ORF">EHE22_03640</name>
</gene>
<dbReference type="Proteomes" id="UP000526233">
    <property type="component" value="Unassembled WGS sequence"/>
</dbReference>
<feature type="compositionally biased region" description="Basic and acidic residues" evidence="2">
    <location>
        <begin position="9"/>
        <end position="20"/>
    </location>
</feature>
<reference evidence="3 4" key="1">
    <citation type="submission" date="2018-11" db="EMBL/GenBank/DDBJ databases">
        <title>Genome sequencing and analysis.</title>
        <authorList>
            <person name="Huang Y.-T."/>
        </authorList>
    </citation>
    <scope>NUCLEOTIDE SEQUENCE [LARGE SCALE GENOMIC DNA]</scope>
    <source>
        <strain evidence="3 4">SHIN</strain>
    </source>
</reference>
<accession>A0A7Y3T1V5</accession>
<feature type="region of interest" description="Disordered" evidence="2">
    <location>
        <begin position="223"/>
        <end position="243"/>
    </location>
</feature>
<protein>
    <submittedName>
        <fullName evidence="3">Uncharacterized protein</fullName>
    </submittedName>
</protein>
<proteinExistence type="predicted"/>
<dbReference type="RefSeq" id="WP_171379656.1">
    <property type="nucleotide sequence ID" value="NZ_PKQI01000001.1"/>
</dbReference>
<dbReference type="EMBL" id="PKQI01000001">
    <property type="protein sequence ID" value="NNV19522.1"/>
    <property type="molecule type" value="Genomic_DNA"/>
</dbReference>
<organism evidence="3 4">
    <name type="scientific">Brucella pseudogrignonensis</name>
    <dbReference type="NCBI Taxonomy" id="419475"/>
    <lineage>
        <taxon>Bacteria</taxon>
        <taxon>Pseudomonadati</taxon>
        <taxon>Pseudomonadota</taxon>
        <taxon>Alphaproteobacteria</taxon>
        <taxon>Hyphomicrobiales</taxon>
        <taxon>Brucellaceae</taxon>
        <taxon>Brucella/Ochrobactrum group</taxon>
        <taxon>Brucella</taxon>
    </lineage>
</organism>